<feature type="compositionally biased region" description="Basic and acidic residues" evidence="1">
    <location>
        <begin position="186"/>
        <end position="202"/>
    </location>
</feature>
<sequence>MRVPAITVDDMRDFHQRHFPTASAPADFLSHQQARHEEPSHVADNLTEAPAVTEDYEDDGLGYYEDGVERTLTDDEISIFRHSEVQRLYAQLLEHASEAAERRLTELEAKSKSNEPSEEGEYEPQSDPAAATTVVEKAEEEKSVENANPSIKQENQRIQGSERRLSPQVASNDAPPYNNGPKKRKRSDESEHHTFRRIAREMDDVKAVDVELDY</sequence>
<gene>
    <name evidence="2" type="ORF">J3D65DRAFT_665392</name>
</gene>
<evidence type="ECO:0000313" key="2">
    <source>
        <dbReference type="EMBL" id="KAK7540634.1"/>
    </source>
</evidence>
<evidence type="ECO:0000313" key="3">
    <source>
        <dbReference type="Proteomes" id="UP001360953"/>
    </source>
</evidence>
<name>A0ABR1M0W8_9PEZI</name>
<dbReference type="Pfam" id="PF12720">
    <property type="entry name" value="DUF3807"/>
    <property type="match status" value="1"/>
</dbReference>
<dbReference type="GeneID" id="92035744"/>
<dbReference type="RefSeq" id="XP_066657565.1">
    <property type="nucleotide sequence ID" value="XM_066802838.1"/>
</dbReference>
<organism evidence="2 3">
    <name type="scientific">Phyllosticta citribraziliensis</name>
    <dbReference type="NCBI Taxonomy" id="989973"/>
    <lineage>
        <taxon>Eukaryota</taxon>
        <taxon>Fungi</taxon>
        <taxon>Dikarya</taxon>
        <taxon>Ascomycota</taxon>
        <taxon>Pezizomycotina</taxon>
        <taxon>Dothideomycetes</taxon>
        <taxon>Dothideomycetes incertae sedis</taxon>
        <taxon>Botryosphaeriales</taxon>
        <taxon>Phyllostictaceae</taxon>
        <taxon>Phyllosticta</taxon>
    </lineage>
</organism>
<dbReference type="EMBL" id="JBBPEH010000003">
    <property type="protein sequence ID" value="KAK7540634.1"/>
    <property type="molecule type" value="Genomic_DNA"/>
</dbReference>
<dbReference type="InterPro" id="IPR024526">
    <property type="entry name" value="DUF3807"/>
</dbReference>
<protein>
    <submittedName>
        <fullName evidence="2">Uncharacterized protein</fullName>
    </submittedName>
</protein>
<reference evidence="2 3" key="1">
    <citation type="submission" date="2024-04" db="EMBL/GenBank/DDBJ databases">
        <title>Phyllosticta paracitricarpa is synonymous to the EU quarantine fungus P. citricarpa based on phylogenomic analyses.</title>
        <authorList>
            <consortium name="Lawrence Berkeley National Laboratory"/>
            <person name="Van ingen-buijs V.A."/>
            <person name="Van westerhoven A.C."/>
            <person name="Haridas S."/>
            <person name="Skiadas P."/>
            <person name="Martin F."/>
            <person name="Groenewald J.Z."/>
            <person name="Crous P.W."/>
            <person name="Seidl M.F."/>
        </authorList>
    </citation>
    <scope>NUCLEOTIDE SEQUENCE [LARGE SCALE GENOMIC DNA]</scope>
    <source>
        <strain evidence="2 3">CPC 17464</strain>
    </source>
</reference>
<dbReference type="Proteomes" id="UP001360953">
    <property type="component" value="Unassembled WGS sequence"/>
</dbReference>
<comment type="caution">
    <text evidence="2">The sequence shown here is derived from an EMBL/GenBank/DDBJ whole genome shotgun (WGS) entry which is preliminary data.</text>
</comment>
<feature type="region of interest" description="Disordered" evidence="1">
    <location>
        <begin position="106"/>
        <end position="202"/>
    </location>
</feature>
<accession>A0ABR1M0W8</accession>
<dbReference type="PANTHER" id="PTHR40642:SF1">
    <property type="entry name" value="YALI0F31295P"/>
    <property type="match status" value="1"/>
</dbReference>
<feature type="compositionally biased region" description="Basic and acidic residues" evidence="1">
    <location>
        <begin position="106"/>
        <end position="115"/>
    </location>
</feature>
<feature type="compositionally biased region" description="Polar residues" evidence="1">
    <location>
        <begin position="149"/>
        <end position="159"/>
    </location>
</feature>
<keyword evidence="3" id="KW-1185">Reference proteome</keyword>
<evidence type="ECO:0000256" key="1">
    <source>
        <dbReference type="SAM" id="MobiDB-lite"/>
    </source>
</evidence>
<dbReference type="PANTHER" id="PTHR40642">
    <property type="entry name" value="YALI0F31295P"/>
    <property type="match status" value="1"/>
</dbReference>
<proteinExistence type="predicted"/>